<organism evidence="7">
    <name type="scientific">Helobdella robusta</name>
    <name type="common">Californian leech</name>
    <dbReference type="NCBI Taxonomy" id="6412"/>
    <lineage>
        <taxon>Eukaryota</taxon>
        <taxon>Metazoa</taxon>
        <taxon>Spiralia</taxon>
        <taxon>Lophotrochozoa</taxon>
        <taxon>Annelida</taxon>
        <taxon>Clitellata</taxon>
        <taxon>Hirudinea</taxon>
        <taxon>Rhynchobdellida</taxon>
        <taxon>Glossiphoniidae</taxon>
        <taxon>Helobdella</taxon>
    </lineage>
</organism>
<dbReference type="InterPro" id="IPR042163">
    <property type="entry name" value="PHF12"/>
</dbReference>
<dbReference type="STRING" id="6412.T1EGY8"/>
<evidence type="ECO:0000259" key="6">
    <source>
        <dbReference type="PROSITE" id="PS50016"/>
    </source>
</evidence>
<dbReference type="InterPro" id="IPR031966">
    <property type="entry name" value="PHF12_MRG-bd"/>
</dbReference>
<dbReference type="InterPro" id="IPR038098">
    <property type="entry name" value="PHF12_MRG-bd_sf"/>
</dbReference>
<dbReference type="PANTHER" id="PTHR46309">
    <property type="entry name" value="PHD FINGER PROTEIN 12"/>
    <property type="match status" value="1"/>
</dbReference>
<dbReference type="RefSeq" id="XP_009021971.1">
    <property type="nucleotide sequence ID" value="XM_009023723.1"/>
</dbReference>
<feature type="non-terminal residue" evidence="7">
    <location>
        <position position="1"/>
    </location>
</feature>
<dbReference type="eggNOG" id="KOG4299">
    <property type="taxonomic scope" value="Eukaryota"/>
</dbReference>
<evidence type="ECO:0000256" key="2">
    <source>
        <dbReference type="ARBA" id="ARBA00022771"/>
    </source>
</evidence>
<sequence length="239" mass="27166">LKEIQRLIAPPKTLGSSKRCRTSRPNKFSKPDKLPNHDTCDSCKEPGDLICCDRCPCAFHLICYDPPLEEEDAPNGEWICRKSIAAKGLTPRQFQLPKEYCCPIIFPGLSTSSSIAANNANAYTRKNVIEMEKHMVPLPAKLCHICTRSCRIAPLLQCDYCPLVFHIDCLDPPLANIPSTTWMCPNHVEHVIDEVLLDSTRLSRRIELWEKYTAPLDVDAVKINFLKRIHQVQTPFRVQ</sequence>
<feature type="region of interest" description="Disordered" evidence="5">
    <location>
        <begin position="13"/>
        <end position="33"/>
    </location>
</feature>
<feature type="domain" description="PHD-type" evidence="6">
    <location>
        <begin position="37"/>
        <end position="86"/>
    </location>
</feature>
<reference evidence="7" key="1">
    <citation type="journal article" date="2013" name="Nature">
        <title>Insights into bilaterian evolution from three spiralian genomes.</title>
        <authorList>
            <person name="Simakov O."/>
            <person name="Marletaz F."/>
            <person name="Cho S.J."/>
            <person name="Edsinger-Gonzales E."/>
            <person name="Havlak P."/>
            <person name="Hellsten U."/>
            <person name="Kuo D.H."/>
            <person name="Larsson T."/>
            <person name="Lv J."/>
            <person name="Arendt D."/>
            <person name="Savage R."/>
            <person name="Osoegawa K."/>
            <person name="de Jong P."/>
            <person name="Grimwood J."/>
            <person name="Chapman J.A."/>
            <person name="Shapiro H."/>
            <person name="Aerts A."/>
            <person name="Otillar R.P."/>
            <person name="Terry A.Y."/>
            <person name="Boore J.L."/>
            <person name="Grigoriev I.V."/>
            <person name="Lindberg D.R."/>
            <person name="Seaver E.C."/>
            <person name="Weisblat D.A."/>
            <person name="Putnam N.H."/>
            <person name="Rokhsar D.S."/>
        </authorList>
    </citation>
    <scope>NUCLEOTIDE SEQUENCE</scope>
</reference>
<name>V3UUR4_HELRO</name>
<accession>V3UUR4</accession>
<dbReference type="SUPFAM" id="SSF57903">
    <property type="entry name" value="FYVE/PHD zinc finger"/>
    <property type="match status" value="2"/>
</dbReference>
<dbReference type="InterPro" id="IPR011011">
    <property type="entry name" value="Znf_FYVE_PHD"/>
</dbReference>
<feature type="non-terminal residue" evidence="7">
    <location>
        <position position="239"/>
    </location>
</feature>
<dbReference type="InterPro" id="IPR001965">
    <property type="entry name" value="Znf_PHD"/>
</dbReference>
<keyword evidence="3" id="KW-0862">Zinc</keyword>
<dbReference type="PROSITE" id="PS50016">
    <property type="entry name" value="ZF_PHD_2"/>
    <property type="match status" value="2"/>
</dbReference>
<evidence type="ECO:0000313" key="7">
    <source>
        <dbReference type="EMBL" id="ESN99958.1"/>
    </source>
</evidence>
<protein>
    <recommendedName>
        <fullName evidence="6">PHD-type domain-containing protein</fullName>
    </recommendedName>
</protein>
<dbReference type="OrthoDB" id="1919692at2759"/>
<dbReference type="PANTHER" id="PTHR46309:SF1">
    <property type="entry name" value="PHD FINGER PROTEIN 12"/>
    <property type="match status" value="1"/>
</dbReference>
<proteinExistence type="predicted"/>
<keyword evidence="2 4" id="KW-0863">Zinc-finger</keyword>
<gene>
    <name evidence="7" type="ORF">HELRODRAFT_123765</name>
</gene>
<dbReference type="Gene3D" id="3.30.40.10">
    <property type="entry name" value="Zinc/RING finger domain, C3HC4 (zinc finger)"/>
    <property type="match status" value="1"/>
</dbReference>
<dbReference type="Gene3D" id="6.10.20.60">
    <property type="entry name" value="PHD finger protein 12"/>
    <property type="match status" value="1"/>
</dbReference>
<keyword evidence="1" id="KW-0479">Metal-binding</keyword>
<dbReference type="OMA" id="CHICTRS"/>
<dbReference type="InterPro" id="IPR019787">
    <property type="entry name" value="Znf_PHD-finger"/>
</dbReference>
<dbReference type="Pfam" id="PF16737">
    <property type="entry name" value="PHF12_MRG_bd"/>
    <property type="match status" value="1"/>
</dbReference>
<dbReference type="GeneID" id="20195838"/>
<evidence type="ECO:0000256" key="5">
    <source>
        <dbReference type="SAM" id="MobiDB-lite"/>
    </source>
</evidence>
<evidence type="ECO:0000256" key="3">
    <source>
        <dbReference type="ARBA" id="ARBA00022833"/>
    </source>
</evidence>
<dbReference type="HOGENOM" id="CLU_1010362_0_0_1"/>
<dbReference type="SMART" id="SM00249">
    <property type="entry name" value="PHD"/>
    <property type="match status" value="2"/>
</dbReference>
<dbReference type="CDD" id="cd15534">
    <property type="entry name" value="PHD2_PHF12_Rco1"/>
    <property type="match status" value="1"/>
</dbReference>
<dbReference type="Gene3D" id="2.30.30.1150">
    <property type="match status" value="1"/>
</dbReference>
<evidence type="ECO:0000256" key="4">
    <source>
        <dbReference type="PROSITE-ProRule" id="PRU00146"/>
    </source>
</evidence>
<feature type="domain" description="PHD-type" evidence="6">
    <location>
        <begin position="140"/>
        <end position="190"/>
    </location>
</feature>
<evidence type="ECO:0000256" key="1">
    <source>
        <dbReference type="ARBA" id="ARBA00022723"/>
    </source>
</evidence>
<dbReference type="InterPro" id="IPR013083">
    <property type="entry name" value="Znf_RING/FYVE/PHD"/>
</dbReference>
<dbReference type="Pfam" id="PF00628">
    <property type="entry name" value="PHD"/>
    <property type="match status" value="2"/>
</dbReference>
<dbReference type="EMBL" id="KB097026">
    <property type="protein sequence ID" value="ESN99958.1"/>
    <property type="molecule type" value="Genomic_DNA"/>
</dbReference>